<reference evidence="5" key="3">
    <citation type="submission" date="2025-08" db="UniProtKB">
        <authorList>
            <consortium name="RefSeq"/>
        </authorList>
    </citation>
    <scope>IDENTIFICATION</scope>
    <source>
        <strain evidence="5">NI907</strain>
    </source>
</reference>
<evidence type="ECO:0000256" key="2">
    <source>
        <dbReference type="SAM" id="Phobius"/>
    </source>
</evidence>
<dbReference type="Proteomes" id="UP000515153">
    <property type="component" value="Chromosome I"/>
</dbReference>
<keyword evidence="3" id="KW-0732">Signal</keyword>
<feature type="region of interest" description="Disordered" evidence="1">
    <location>
        <begin position="420"/>
        <end position="499"/>
    </location>
</feature>
<feature type="chain" id="PRO_5027962459" evidence="3">
    <location>
        <begin position="30"/>
        <end position="555"/>
    </location>
</feature>
<feature type="region of interest" description="Disordered" evidence="1">
    <location>
        <begin position="382"/>
        <end position="405"/>
    </location>
</feature>
<evidence type="ECO:0000256" key="3">
    <source>
        <dbReference type="SAM" id="SignalP"/>
    </source>
</evidence>
<feature type="compositionally biased region" description="Low complexity" evidence="1">
    <location>
        <begin position="427"/>
        <end position="438"/>
    </location>
</feature>
<feature type="region of interest" description="Disordered" evidence="1">
    <location>
        <begin position="279"/>
        <end position="313"/>
    </location>
</feature>
<reference evidence="5" key="2">
    <citation type="submission" date="2019-10" db="EMBL/GenBank/DDBJ databases">
        <authorList>
            <consortium name="NCBI Genome Project"/>
        </authorList>
    </citation>
    <scope>NUCLEOTIDE SEQUENCE</scope>
    <source>
        <strain evidence="5">NI907</strain>
    </source>
</reference>
<dbReference type="PROSITE" id="PS51257">
    <property type="entry name" value="PROKAR_LIPOPROTEIN"/>
    <property type="match status" value="1"/>
</dbReference>
<feature type="transmembrane region" description="Helical" evidence="2">
    <location>
        <begin position="241"/>
        <end position="263"/>
    </location>
</feature>
<dbReference type="AlphaFoldDB" id="A0A6P8B575"/>
<dbReference type="KEGG" id="pgri:PgNI_06041"/>
<accession>A0A6P8B575</accession>
<dbReference type="RefSeq" id="XP_030982169.1">
    <property type="nucleotide sequence ID" value="XM_031126070.1"/>
</dbReference>
<dbReference type="GeneID" id="41960979"/>
<protein>
    <submittedName>
        <fullName evidence="5">Uncharacterized protein</fullName>
    </submittedName>
</protein>
<reference evidence="4 5" key="1">
    <citation type="journal article" date="2019" name="Mol. Biol. Evol.">
        <title>Blast fungal genomes show frequent chromosomal changes, gene gains and losses, and effector gene turnover.</title>
        <authorList>
            <person name="Gomez Luciano L.B."/>
            <person name="Jason Tsai I."/>
            <person name="Chuma I."/>
            <person name="Tosa Y."/>
            <person name="Chen Y.H."/>
            <person name="Li J.Y."/>
            <person name="Li M.Y."/>
            <person name="Jade Lu M.Y."/>
            <person name="Nakayashiki H."/>
            <person name="Li W.H."/>
        </authorList>
    </citation>
    <scope>NUCLEOTIDE SEQUENCE [LARGE SCALE GENOMIC DNA]</scope>
    <source>
        <strain evidence="4 5">NI907</strain>
    </source>
</reference>
<proteinExistence type="predicted"/>
<feature type="compositionally biased region" description="Low complexity" evidence="1">
    <location>
        <begin position="280"/>
        <end position="292"/>
    </location>
</feature>
<keyword evidence="4" id="KW-1185">Reference proteome</keyword>
<sequence>MRSTVLPSNTMGVVVACLLGSFLQNTVDASLLGKKDIVHRIQKVHVVEHAVLERRALTCPVDHYSCPDSLGGNCCPQRYGCATDSCFVTTAGTGMACGRRGYYNCPLEAGTGCCPEGYVCERDGRCSPPEGVTYSIECPAGNFQCPMSDGGGCCRSGMACGKNLCYATTPQTFVITKASTAVTSGRTTIVTAVVTTVSTPVPSAIPSDTNFGLPKLFVTSVPKVEPVQAPEGSGGLTSAQIGGIAGGVAALVVIVLVATFLIFRRLRKHEQVIAESTALGTSSVGGRSSKTGGKSGMTQIRVTPYPRPTQSTIDAMEYDDLLETRTAVSTTAPHSFNRADSDVISMPSSRPTPDLRHMSIDSSAASQAGYFDLPAGTYANRHSGQTTGGLGIRSSLDSSTTGGSNVAELMSSTTVNAAATKRARHVSNASELSSKSSSVELPAAGLGSPNLPAELGQGQQVAELQADEGPGGARRRAASSGASAPTTLARPPMVHQRTGQQPLDVVSENSEVMHGYYGPSEHSGQTQAGLTLGHDISSPLETQFQLAKSTEDDKS</sequence>
<feature type="region of interest" description="Disordered" evidence="1">
    <location>
        <begin position="332"/>
        <end position="357"/>
    </location>
</feature>
<evidence type="ECO:0000313" key="4">
    <source>
        <dbReference type="Proteomes" id="UP000515153"/>
    </source>
</evidence>
<keyword evidence="2" id="KW-0812">Transmembrane</keyword>
<feature type="signal peptide" evidence="3">
    <location>
        <begin position="1"/>
        <end position="29"/>
    </location>
</feature>
<feature type="compositionally biased region" description="Polar residues" evidence="1">
    <location>
        <begin position="395"/>
        <end position="405"/>
    </location>
</feature>
<evidence type="ECO:0000256" key="1">
    <source>
        <dbReference type="SAM" id="MobiDB-lite"/>
    </source>
</evidence>
<evidence type="ECO:0000313" key="5">
    <source>
        <dbReference type="RefSeq" id="XP_030982169.1"/>
    </source>
</evidence>
<feature type="region of interest" description="Disordered" evidence="1">
    <location>
        <begin position="514"/>
        <end position="537"/>
    </location>
</feature>
<name>A0A6P8B575_PYRGI</name>
<keyword evidence="2" id="KW-0472">Membrane</keyword>
<keyword evidence="2" id="KW-1133">Transmembrane helix</keyword>
<organism evidence="4 5">
    <name type="scientific">Pyricularia grisea</name>
    <name type="common">Crabgrass-specific blast fungus</name>
    <name type="synonym">Magnaporthe grisea</name>
    <dbReference type="NCBI Taxonomy" id="148305"/>
    <lineage>
        <taxon>Eukaryota</taxon>
        <taxon>Fungi</taxon>
        <taxon>Dikarya</taxon>
        <taxon>Ascomycota</taxon>
        <taxon>Pezizomycotina</taxon>
        <taxon>Sordariomycetes</taxon>
        <taxon>Sordariomycetidae</taxon>
        <taxon>Magnaporthales</taxon>
        <taxon>Pyriculariaceae</taxon>
        <taxon>Pyricularia</taxon>
    </lineage>
</organism>
<gene>
    <name evidence="5" type="ORF">PgNI_06041</name>
</gene>